<dbReference type="InterPro" id="IPR036390">
    <property type="entry name" value="WH_DNA-bd_sf"/>
</dbReference>
<feature type="domain" description="HTH lysR-type" evidence="1">
    <location>
        <begin position="37"/>
        <end position="87"/>
    </location>
</feature>
<dbReference type="OrthoDB" id="9800709at2"/>
<organism evidence="2 3">
    <name type="scientific">Parvibacter caecicola</name>
    <dbReference type="NCBI Taxonomy" id="747645"/>
    <lineage>
        <taxon>Bacteria</taxon>
        <taxon>Bacillati</taxon>
        <taxon>Actinomycetota</taxon>
        <taxon>Coriobacteriia</taxon>
        <taxon>Coriobacteriales</taxon>
        <taxon>Coriobacteriaceae</taxon>
        <taxon>Parvibacter</taxon>
    </lineage>
</organism>
<dbReference type="AlphaFoldDB" id="A0A4T9T7L9"/>
<dbReference type="RefSeq" id="WP_136845741.1">
    <property type="nucleotide sequence ID" value="NZ_CANPEU010000031.1"/>
</dbReference>
<gene>
    <name evidence="2" type="ORF">E5982_05580</name>
</gene>
<comment type="caution">
    <text evidence="2">The sequence shown here is derived from an EMBL/GenBank/DDBJ whole genome shotgun (WGS) entry which is preliminary data.</text>
</comment>
<keyword evidence="3" id="KW-1185">Reference proteome</keyword>
<dbReference type="Proteomes" id="UP000309454">
    <property type="component" value="Unassembled WGS sequence"/>
</dbReference>
<accession>A0A4T9T7L9</accession>
<dbReference type="SUPFAM" id="SSF46785">
    <property type="entry name" value="Winged helix' DNA-binding domain"/>
    <property type="match status" value="1"/>
</dbReference>
<evidence type="ECO:0000313" key="2">
    <source>
        <dbReference type="EMBL" id="TJW10745.1"/>
    </source>
</evidence>
<evidence type="ECO:0000313" key="3">
    <source>
        <dbReference type="Proteomes" id="UP000309454"/>
    </source>
</evidence>
<protein>
    <submittedName>
        <fullName evidence="2">LysR family transcriptional regulator</fullName>
    </submittedName>
</protein>
<reference evidence="2 3" key="1">
    <citation type="submission" date="2019-04" db="EMBL/GenBank/DDBJ databases">
        <title>Microbes associate with the intestines of laboratory mice.</title>
        <authorList>
            <person name="Navarre W."/>
            <person name="Wong E."/>
            <person name="Huang K.C."/>
            <person name="Tropini C."/>
            <person name="Ng K."/>
            <person name="Yu B."/>
        </authorList>
    </citation>
    <scope>NUCLEOTIDE SEQUENCE [LARGE SCALE GENOMIC DNA]</scope>
    <source>
        <strain evidence="2 3">NM48_B13</strain>
    </source>
</reference>
<dbReference type="PANTHER" id="PTHR30432">
    <property type="entry name" value="TRANSCRIPTIONAL REGULATOR MODE"/>
    <property type="match status" value="1"/>
</dbReference>
<dbReference type="GO" id="GO:0003700">
    <property type="term" value="F:DNA-binding transcription factor activity"/>
    <property type="evidence" value="ECO:0007669"/>
    <property type="project" value="InterPro"/>
</dbReference>
<dbReference type="InterPro" id="IPR000847">
    <property type="entry name" value="LysR_HTH_N"/>
</dbReference>
<proteinExistence type="predicted"/>
<dbReference type="EMBL" id="SSTM01000003">
    <property type="protein sequence ID" value="TJW10745.1"/>
    <property type="molecule type" value="Genomic_DNA"/>
</dbReference>
<sequence length="117" mass="12637">MGTLEELVINVRISIANPSAPSESMFGPGIAKLCDGVRELGSLNAAAKSMGMAYSKAWRIIKDTESTLDIQLLDRDGAHGSQLTEEGNRLLDVYQSISQQLQEDGEALYHKELGTNG</sequence>
<dbReference type="Pfam" id="PF00126">
    <property type="entry name" value="HTH_1"/>
    <property type="match status" value="1"/>
</dbReference>
<name>A0A4T9T7L9_9ACTN</name>
<evidence type="ECO:0000259" key="1">
    <source>
        <dbReference type="Pfam" id="PF00126"/>
    </source>
</evidence>
<dbReference type="InterPro" id="IPR051815">
    <property type="entry name" value="Molybdate_resp_trans_reg"/>
</dbReference>
<dbReference type="PANTHER" id="PTHR30432:SF1">
    <property type="entry name" value="DNA-BINDING TRANSCRIPTIONAL DUAL REGULATOR MODE"/>
    <property type="match status" value="1"/>
</dbReference>
<dbReference type="Gene3D" id="1.10.10.10">
    <property type="entry name" value="Winged helix-like DNA-binding domain superfamily/Winged helix DNA-binding domain"/>
    <property type="match status" value="1"/>
</dbReference>
<dbReference type="InterPro" id="IPR036388">
    <property type="entry name" value="WH-like_DNA-bd_sf"/>
</dbReference>